<dbReference type="SUPFAM" id="SSF47923">
    <property type="entry name" value="Ypt/Rab-GAP domain of gyp1p"/>
    <property type="match status" value="2"/>
</dbReference>
<dbReference type="RefSeq" id="XP_052753518.1">
    <property type="nucleotide sequence ID" value="XM_052897558.1"/>
</dbReference>
<feature type="compositionally biased region" description="Pro residues" evidence="2">
    <location>
        <begin position="364"/>
        <end position="375"/>
    </location>
</feature>
<dbReference type="InterPro" id="IPR000195">
    <property type="entry name" value="Rab-GAP-TBC_dom"/>
</dbReference>
<protein>
    <submittedName>
        <fullName evidence="5">TBC1 domain family member 5</fullName>
    </submittedName>
</protein>
<keyword evidence="1" id="KW-0343">GTPase activation</keyword>
<dbReference type="GeneID" id="113515556"/>
<organism evidence="4 5">
    <name type="scientific">Galleria mellonella</name>
    <name type="common">Greater wax moth</name>
    <dbReference type="NCBI Taxonomy" id="7137"/>
    <lineage>
        <taxon>Eukaryota</taxon>
        <taxon>Metazoa</taxon>
        <taxon>Ecdysozoa</taxon>
        <taxon>Arthropoda</taxon>
        <taxon>Hexapoda</taxon>
        <taxon>Insecta</taxon>
        <taxon>Pterygota</taxon>
        <taxon>Neoptera</taxon>
        <taxon>Endopterygota</taxon>
        <taxon>Lepidoptera</taxon>
        <taxon>Glossata</taxon>
        <taxon>Ditrysia</taxon>
        <taxon>Pyraloidea</taxon>
        <taxon>Pyralidae</taxon>
        <taxon>Galleriinae</taxon>
        <taxon>Galleria</taxon>
    </lineage>
</organism>
<dbReference type="PROSITE" id="PS50086">
    <property type="entry name" value="TBC_RABGAP"/>
    <property type="match status" value="1"/>
</dbReference>
<evidence type="ECO:0000259" key="3">
    <source>
        <dbReference type="PROSITE" id="PS50086"/>
    </source>
</evidence>
<sequence length="563" mass="62890">MENNNILLCLRSPTKDRIEITEYDLKLPAWSLESLKSAAIELRLGRPRSLAWAIMLNALPPPSGDIISSLETHRNFYNDLKCKLSMDPRAVIGDDPLSQNDESAWKQHFCDIELKALILQDVVRTFPDEVYFREKEVQDLMVDVLFFWARSHSHVGYRQGMHEILAPLLFELHLDRKFAPVNLSETLKYYLDVNYLEHHSYMLFNAVMKGMEKFYTTGDVVPSASGRLPTCKVVHNPNEVVRYLEKVKDEYLVSCDSQLATRLVEHNISLELFGIRWLRLLFGREFPRAEIPHLWGFLFADGPMLPHLHYFVVAMLVSLRDTLLSVEAGFALSVLMRPSPLPAAHVMALALSLRRPRHYLRPLPMRPLAPSPDPVPASHRRRRSSYSDSDTSPWCVVPAAAEQRSGALPVAEAAEAAEAAGAVAEGVAEGADVARELAALALLRARLPPAAAALHAALPRVPPRAAAPLHQILQLAALLQCRNHALVDVETALEAAEGDASEKVGRQEIVPIAVVPKRSPMKAPTDTKQPSGAKEVQLKVFHQTECKTTSDFPFLDPLRTRTD</sequence>
<feature type="region of interest" description="Disordered" evidence="2">
    <location>
        <begin position="364"/>
        <end position="392"/>
    </location>
</feature>
<dbReference type="PANTHER" id="PTHR22957">
    <property type="entry name" value="TBC1 DOMAIN FAMILY MEMBER GTPASE-ACTIVATING PROTEIN"/>
    <property type="match status" value="1"/>
</dbReference>
<dbReference type="Proteomes" id="UP001652740">
    <property type="component" value="Unplaced"/>
</dbReference>
<dbReference type="PANTHER" id="PTHR22957:SF337">
    <property type="entry name" value="TBC1 DOMAIN FAMILY MEMBER 5"/>
    <property type="match status" value="1"/>
</dbReference>
<dbReference type="InterPro" id="IPR035969">
    <property type="entry name" value="Rab-GAP_TBC_sf"/>
</dbReference>
<dbReference type="Pfam" id="PF00566">
    <property type="entry name" value="RabGAP-TBC"/>
    <property type="match status" value="1"/>
</dbReference>
<dbReference type="Gene3D" id="1.10.8.270">
    <property type="entry name" value="putative rabgap domain of human tbc1 domain family member 14 like domains"/>
    <property type="match status" value="1"/>
</dbReference>
<reference evidence="5" key="1">
    <citation type="submission" date="2025-08" db="UniProtKB">
        <authorList>
            <consortium name="RefSeq"/>
        </authorList>
    </citation>
    <scope>IDENTIFICATION</scope>
    <source>
        <tissue evidence="5">Whole larvae</tissue>
    </source>
</reference>
<keyword evidence="4" id="KW-1185">Reference proteome</keyword>
<evidence type="ECO:0000313" key="5">
    <source>
        <dbReference type="RefSeq" id="XP_052753518.1"/>
    </source>
</evidence>
<gene>
    <name evidence="5" type="primary">LOC113515556</name>
</gene>
<evidence type="ECO:0000313" key="4">
    <source>
        <dbReference type="Proteomes" id="UP001652740"/>
    </source>
</evidence>
<accession>A0ABM3MQT2</accession>
<dbReference type="Gene3D" id="1.10.472.80">
    <property type="entry name" value="Ypt/Rab-GAP domain of gyp1p, domain 3"/>
    <property type="match status" value="1"/>
</dbReference>
<name>A0ABM3MQT2_GALME</name>
<dbReference type="SMART" id="SM00164">
    <property type="entry name" value="TBC"/>
    <property type="match status" value="1"/>
</dbReference>
<evidence type="ECO:0000256" key="1">
    <source>
        <dbReference type="ARBA" id="ARBA00022468"/>
    </source>
</evidence>
<feature type="domain" description="Rab-GAP TBC" evidence="3">
    <location>
        <begin position="42"/>
        <end position="302"/>
    </location>
</feature>
<proteinExistence type="predicted"/>
<evidence type="ECO:0000256" key="2">
    <source>
        <dbReference type="SAM" id="MobiDB-lite"/>
    </source>
</evidence>